<keyword evidence="2" id="KW-1185">Reference proteome</keyword>
<sequence length="101" mass="11001">MSAPAAQTTAVVNTASSEGAVGRLEVTASWTLPPPRAIDTLLDSGAQYAIYKSTLATDFDPTQPEDVGVSPGWTPSEEYLAYQAFETKMQEMVHEDKDWVY</sequence>
<comment type="caution">
    <text evidence="1">The sequence shown here is derived from an EMBL/GenBank/DDBJ whole genome shotgun (WGS) entry which is preliminary data.</text>
</comment>
<protein>
    <submittedName>
        <fullName evidence="1">Uncharacterized protein</fullName>
    </submittedName>
</protein>
<proteinExistence type="predicted"/>
<dbReference type="AlphaFoldDB" id="A0A2G8RWW8"/>
<evidence type="ECO:0000313" key="2">
    <source>
        <dbReference type="Proteomes" id="UP000230002"/>
    </source>
</evidence>
<dbReference type="Proteomes" id="UP000230002">
    <property type="component" value="Unassembled WGS sequence"/>
</dbReference>
<evidence type="ECO:0000313" key="1">
    <source>
        <dbReference type="EMBL" id="PIL26015.1"/>
    </source>
</evidence>
<dbReference type="EMBL" id="AYKW01000045">
    <property type="protein sequence ID" value="PIL26015.1"/>
    <property type="molecule type" value="Genomic_DNA"/>
</dbReference>
<reference evidence="1 2" key="1">
    <citation type="journal article" date="2015" name="Sci. Rep.">
        <title>Chromosome-level genome map provides insights into diverse defense mechanisms in the medicinal fungus Ganoderma sinense.</title>
        <authorList>
            <person name="Zhu Y."/>
            <person name="Xu J."/>
            <person name="Sun C."/>
            <person name="Zhou S."/>
            <person name="Xu H."/>
            <person name="Nelson D.R."/>
            <person name="Qian J."/>
            <person name="Song J."/>
            <person name="Luo H."/>
            <person name="Xiang L."/>
            <person name="Li Y."/>
            <person name="Xu Z."/>
            <person name="Ji A."/>
            <person name="Wang L."/>
            <person name="Lu S."/>
            <person name="Hayward A."/>
            <person name="Sun W."/>
            <person name="Li X."/>
            <person name="Schwartz D.C."/>
            <person name="Wang Y."/>
            <person name="Chen S."/>
        </authorList>
    </citation>
    <scope>NUCLEOTIDE SEQUENCE [LARGE SCALE GENOMIC DNA]</scope>
    <source>
        <strain evidence="1 2">ZZ0214-1</strain>
    </source>
</reference>
<gene>
    <name evidence="1" type="ORF">GSI_11769</name>
</gene>
<organism evidence="1 2">
    <name type="scientific">Ganoderma sinense ZZ0214-1</name>
    <dbReference type="NCBI Taxonomy" id="1077348"/>
    <lineage>
        <taxon>Eukaryota</taxon>
        <taxon>Fungi</taxon>
        <taxon>Dikarya</taxon>
        <taxon>Basidiomycota</taxon>
        <taxon>Agaricomycotina</taxon>
        <taxon>Agaricomycetes</taxon>
        <taxon>Polyporales</taxon>
        <taxon>Polyporaceae</taxon>
        <taxon>Ganoderma</taxon>
    </lineage>
</organism>
<accession>A0A2G8RWW8</accession>
<name>A0A2G8RWW8_9APHY</name>